<evidence type="ECO:0000313" key="1">
    <source>
        <dbReference type="EMBL" id="MBO2457785.1"/>
    </source>
</evidence>
<proteinExistence type="predicted"/>
<reference evidence="1 2" key="1">
    <citation type="submission" date="2021-03" db="EMBL/GenBank/DDBJ databases">
        <title>Actinomadura violae sp. nov., isolated from lichen in Thailand.</title>
        <authorList>
            <person name="Kanchanasin P."/>
            <person name="Saeng-In P."/>
            <person name="Phongsopitanun W."/>
            <person name="Yuki M."/>
            <person name="Kudo T."/>
            <person name="Ohkuma M."/>
            <person name="Tanasupawat S."/>
        </authorList>
    </citation>
    <scope>NUCLEOTIDE SEQUENCE [LARGE SCALE GENOMIC DNA]</scope>
    <source>
        <strain evidence="1 2">LCR2-06</strain>
    </source>
</reference>
<dbReference type="Proteomes" id="UP000680206">
    <property type="component" value="Unassembled WGS sequence"/>
</dbReference>
<comment type="caution">
    <text evidence="1">The sequence shown here is derived from an EMBL/GenBank/DDBJ whole genome shotgun (WGS) entry which is preliminary data.</text>
</comment>
<sequence length="226" mass="24568">MPDDGLLHVIDGLLPTFGRRAGWPGPPSAGVYERVEAARLRLGEAMTEQPERTAECADGIFEAVLLDSGATSQLVHPLIAAIGRRRVLLRLIRAVEEGPCGRSANAGSAAYWVRCWPPRPKTVPAEVRTREDLIAYLHERAATLAARPENRVDDLWPLFWRACMAAFAACDDDDVRRVLETTFPLAPECHPPEAAGLVAAAQAIVDASPEKYARLRDGTTGFGHAI</sequence>
<organism evidence="1 2">
    <name type="scientific">Actinomadura violacea</name>
    <dbReference type="NCBI Taxonomy" id="2819934"/>
    <lineage>
        <taxon>Bacteria</taxon>
        <taxon>Bacillati</taxon>
        <taxon>Actinomycetota</taxon>
        <taxon>Actinomycetes</taxon>
        <taxon>Streptosporangiales</taxon>
        <taxon>Thermomonosporaceae</taxon>
        <taxon>Actinomadura</taxon>
    </lineage>
</organism>
<evidence type="ECO:0000313" key="2">
    <source>
        <dbReference type="Proteomes" id="UP000680206"/>
    </source>
</evidence>
<protein>
    <submittedName>
        <fullName evidence="1">Uncharacterized protein</fullName>
    </submittedName>
</protein>
<dbReference type="EMBL" id="JAGEPF010000005">
    <property type="protein sequence ID" value="MBO2457785.1"/>
    <property type="molecule type" value="Genomic_DNA"/>
</dbReference>
<dbReference type="RefSeq" id="WP_208239148.1">
    <property type="nucleotide sequence ID" value="NZ_JAGEPF010000005.1"/>
</dbReference>
<keyword evidence="2" id="KW-1185">Reference proteome</keyword>
<accession>A0ABS3RM31</accession>
<name>A0ABS3RM31_9ACTN</name>
<gene>
    <name evidence="1" type="ORF">J4709_09375</name>
</gene>